<dbReference type="Proteomes" id="UP000256710">
    <property type="component" value="Unassembled WGS sequence"/>
</dbReference>
<reference evidence="1 2" key="1">
    <citation type="submission" date="2018-01" db="EMBL/GenBank/DDBJ databases">
        <authorList>
            <person name="Clerissi C."/>
        </authorList>
    </citation>
    <scope>NUCLEOTIDE SEQUENCE [LARGE SCALE GENOMIC DNA]</scope>
    <source>
        <strain evidence="1">Cupriavidus taiwanensis STM 6082</strain>
    </source>
</reference>
<comment type="caution">
    <text evidence="1">The sequence shown here is derived from an EMBL/GenBank/DDBJ whole genome shotgun (WGS) entry which is preliminary data.</text>
</comment>
<dbReference type="EMBL" id="OFTC01000001">
    <property type="protein sequence ID" value="SOZ34156.1"/>
    <property type="molecule type" value="Genomic_DNA"/>
</dbReference>
<proteinExistence type="predicted"/>
<sequence length="23" mass="2732">MELMAFLSRQWVSSKCYGRRSPV</sequence>
<protein>
    <recommendedName>
        <fullName evidence="3">Transposase</fullName>
    </recommendedName>
</protein>
<organism evidence="1 2">
    <name type="scientific">Cupriavidus neocaledonicus</name>
    <dbReference type="NCBI Taxonomy" id="1040979"/>
    <lineage>
        <taxon>Bacteria</taxon>
        <taxon>Pseudomonadati</taxon>
        <taxon>Pseudomonadota</taxon>
        <taxon>Betaproteobacteria</taxon>
        <taxon>Burkholderiales</taxon>
        <taxon>Burkholderiaceae</taxon>
        <taxon>Cupriavidus</taxon>
    </lineage>
</organism>
<evidence type="ECO:0000313" key="1">
    <source>
        <dbReference type="EMBL" id="SOZ34156.1"/>
    </source>
</evidence>
<name>A0ABY1UVE4_9BURK</name>
<gene>
    <name evidence="1" type="ORF">CBM2605_A10040</name>
</gene>
<evidence type="ECO:0000313" key="2">
    <source>
        <dbReference type="Proteomes" id="UP000256710"/>
    </source>
</evidence>
<evidence type="ECO:0008006" key="3">
    <source>
        <dbReference type="Google" id="ProtNLM"/>
    </source>
</evidence>
<keyword evidence="2" id="KW-1185">Reference proteome</keyword>
<accession>A0ABY1UVE4</accession>